<accession>M1V5R7</accession>
<feature type="region of interest" description="Disordered" evidence="1">
    <location>
        <begin position="280"/>
        <end position="321"/>
    </location>
</feature>
<dbReference type="HOGENOM" id="CLU_420030_0_0_1"/>
<proteinExistence type="predicted"/>
<evidence type="ECO:0000256" key="1">
    <source>
        <dbReference type="SAM" id="MobiDB-lite"/>
    </source>
</evidence>
<dbReference type="Proteomes" id="UP000007014">
    <property type="component" value="Chromosome 13"/>
</dbReference>
<gene>
    <name evidence="2" type="ORF">CYME_CMM320C</name>
</gene>
<evidence type="ECO:0000313" key="2">
    <source>
        <dbReference type="EMBL" id="BAM81140.1"/>
    </source>
</evidence>
<dbReference type="EMBL" id="AP006495">
    <property type="protein sequence ID" value="BAM81140.1"/>
    <property type="molecule type" value="Genomic_DNA"/>
</dbReference>
<feature type="compositionally biased region" description="Low complexity" evidence="1">
    <location>
        <begin position="287"/>
        <end position="302"/>
    </location>
</feature>
<keyword evidence="3" id="KW-1185">Reference proteome</keyword>
<dbReference type="KEGG" id="cme:CYME_CMM320C"/>
<evidence type="ECO:0000313" key="3">
    <source>
        <dbReference type="Proteomes" id="UP000007014"/>
    </source>
</evidence>
<dbReference type="AlphaFoldDB" id="M1V5R7"/>
<dbReference type="GeneID" id="16994994"/>
<organism evidence="2 3">
    <name type="scientific">Cyanidioschyzon merolae (strain NIES-3377 / 10D)</name>
    <name type="common">Unicellular red alga</name>
    <dbReference type="NCBI Taxonomy" id="280699"/>
    <lineage>
        <taxon>Eukaryota</taxon>
        <taxon>Rhodophyta</taxon>
        <taxon>Bangiophyceae</taxon>
        <taxon>Cyanidiales</taxon>
        <taxon>Cyanidiaceae</taxon>
        <taxon>Cyanidioschyzon</taxon>
    </lineage>
</organism>
<reference evidence="2 3" key="1">
    <citation type="journal article" date="2004" name="Nature">
        <title>Genome sequence of the ultrasmall unicellular red alga Cyanidioschyzon merolae 10D.</title>
        <authorList>
            <person name="Matsuzaki M."/>
            <person name="Misumi O."/>
            <person name="Shin-i T."/>
            <person name="Maruyama S."/>
            <person name="Takahara M."/>
            <person name="Miyagishima S."/>
            <person name="Mori T."/>
            <person name="Nishida K."/>
            <person name="Yagisawa F."/>
            <person name="Nishida K."/>
            <person name="Yoshida Y."/>
            <person name="Nishimura Y."/>
            <person name="Nakao S."/>
            <person name="Kobayashi T."/>
            <person name="Momoyama Y."/>
            <person name="Higashiyama T."/>
            <person name="Minoda A."/>
            <person name="Sano M."/>
            <person name="Nomoto H."/>
            <person name="Oishi K."/>
            <person name="Hayashi H."/>
            <person name="Ohta F."/>
            <person name="Nishizaka S."/>
            <person name="Haga S."/>
            <person name="Miura S."/>
            <person name="Morishita T."/>
            <person name="Kabeya Y."/>
            <person name="Terasawa K."/>
            <person name="Suzuki Y."/>
            <person name="Ishii Y."/>
            <person name="Asakawa S."/>
            <person name="Takano H."/>
            <person name="Ohta N."/>
            <person name="Kuroiwa H."/>
            <person name="Tanaka K."/>
            <person name="Shimizu N."/>
            <person name="Sugano S."/>
            <person name="Sato N."/>
            <person name="Nozaki H."/>
            <person name="Ogasawara N."/>
            <person name="Kohara Y."/>
            <person name="Kuroiwa T."/>
        </authorList>
    </citation>
    <scope>NUCLEOTIDE SEQUENCE [LARGE SCALE GENOMIC DNA]</scope>
    <source>
        <strain evidence="2 3">10D</strain>
    </source>
</reference>
<dbReference type="OrthoDB" id="10472668at2759"/>
<name>M1V5R7_CYAM1</name>
<dbReference type="RefSeq" id="XP_005537176.1">
    <property type="nucleotide sequence ID" value="XM_005537119.1"/>
</dbReference>
<reference evidence="2 3" key="2">
    <citation type="journal article" date="2007" name="BMC Biol.">
        <title>A 100%-complete sequence reveals unusually simple genomic features in the hot-spring red alga Cyanidioschyzon merolae.</title>
        <authorList>
            <person name="Nozaki H."/>
            <person name="Takano H."/>
            <person name="Misumi O."/>
            <person name="Terasawa K."/>
            <person name="Matsuzaki M."/>
            <person name="Maruyama S."/>
            <person name="Nishida K."/>
            <person name="Yagisawa F."/>
            <person name="Yoshida Y."/>
            <person name="Fujiwara T."/>
            <person name="Takio S."/>
            <person name="Tamura K."/>
            <person name="Chung S.J."/>
            <person name="Nakamura S."/>
            <person name="Kuroiwa H."/>
            <person name="Tanaka K."/>
            <person name="Sato N."/>
            <person name="Kuroiwa T."/>
        </authorList>
    </citation>
    <scope>NUCLEOTIDE SEQUENCE [LARGE SCALE GENOMIC DNA]</scope>
    <source>
        <strain evidence="2 3">10D</strain>
    </source>
</reference>
<dbReference type="Gramene" id="CMM320CT">
    <property type="protein sequence ID" value="CMM320CT"/>
    <property type="gene ID" value="CMM320C"/>
</dbReference>
<protein>
    <submittedName>
        <fullName evidence="2">Uncharacterized protein</fullName>
    </submittedName>
</protein>
<sequence>MVPGVAFLACPVPLRWQVTHPASDGTAAPRRLQQSRRWAALWQPRGTRTWLQCSSASLDNSNLGRTERLRGSVTLSSLGDDWVEAFTRAVNALLENPESDVPKQLLESLLAPDARWSGDLIERATTRASIIDKLERAVHFWECAGWYIPPNGVRYRTTAAERTTASTSATIHVDIEFMVSGLWPLPWRPRVASAGTLSVELELTGDVSRSRLRARNIKDRLEQATLPVLTQLVPSLSDFAAVYVAPMPENDAVFRRRASQSTLLDASAQRPSALKRSPEYIDGSHEQQPSETAAASPPATQAERQRANTLPTGPESVSRGGFRLPPRCYREPPYRPYVECFLLPGMTRPASIKSASGSMFPVLPAFVFNFSRFRNRLVLDPQQFAFVTPVQVRRWLLDELDQNVGALLDRADSVPAPREELYLPEAFDVFDTEDLFDEIQSQIASWSSPVDDHDASVLQWRIPVPIRFGRGRRVVVAPHPYADALGRGETPSDENLNGAPTGAQQFSSAALPRSVFRIPSAVSPVTVERLERTGAPPLPSISANGRVLVRYALSEGTGCVFFARRFRGMLTPGRLARLRYDLLMDLRLAGRVPAGWLPHESRWRLSCYDCSVGFDENAEISVAVYRSSRPLFCIFELALEVPRAFSQADTAAS</sequence>